<name>A0ABX6A7T8_STRVD</name>
<sequence length="452" mass="49309">MTSASTTRFALLVQEKHWDSYEKFCIHFAKAAARAAEKEGDPRLSRVVVSRSTFDRWMGRKGAFKGTPRREAYLVLRRMFNMSPERLFQHVDPGALAPMTVSTGAAGLAPTLASFDDPLAIVAQTHRLTTTNADTPVLTMVTQSIASIVTRYEALGPQHLAGEARVIREMLHGMLAGQQPPRVRAELFRLASQAAGLLGYMAVNAGARFDVVDAYCTEAETLAREVGEVSMEMWASGTRSLGLYYHKRYLEADDAAAAGIALAPDNAQAIRLLVNGRSRALARLGDRGGAEQAIGQAFELSDRQSSLSDGLTSCISFEPYSMARTLANAVTTRLSLGDTAEVLTHAEQIEDLVEQSHSEWSRALVGLDVASALLKQSSPEVEHAMALGRRALRAGTTPPIKSVWERATELYESAERWHDEPDVGDYAEELRAWRSQPQAEMIAVGSHAQIAP</sequence>
<evidence type="ECO:0000313" key="1">
    <source>
        <dbReference type="EMBL" id="QEU83416.1"/>
    </source>
</evidence>
<dbReference type="Gene3D" id="1.25.40.10">
    <property type="entry name" value="Tetratricopeptide repeat domain"/>
    <property type="match status" value="1"/>
</dbReference>
<reference evidence="1 2" key="1">
    <citation type="submission" date="2017-09" db="EMBL/GenBank/DDBJ databases">
        <authorList>
            <person name="Lee N."/>
            <person name="Cho B.-K."/>
        </authorList>
    </citation>
    <scope>NUCLEOTIDE SEQUENCE [LARGE SCALE GENOMIC DNA]</scope>
    <source>
        <strain evidence="1 2">ATCC 39115</strain>
    </source>
</reference>
<dbReference type="InterPro" id="IPR011990">
    <property type="entry name" value="TPR-like_helical_dom_sf"/>
</dbReference>
<evidence type="ECO:0008006" key="3">
    <source>
        <dbReference type="Google" id="ProtNLM"/>
    </source>
</evidence>
<dbReference type="RefSeq" id="WP_016828455.1">
    <property type="nucleotide sequence ID" value="NZ_CP023700.1"/>
</dbReference>
<keyword evidence="2" id="KW-1185">Reference proteome</keyword>
<proteinExistence type="predicted"/>
<protein>
    <recommendedName>
        <fullName evidence="3">XRE family transcriptional regulator</fullName>
    </recommendedName>
</protein>
<gene>
    <name evidence="1" type="ORF">CP969_00405</name>
</gene>
<accession>A0ABX6A7T8</accession>
<evidence type="ECO:0000313" key="2">
    <source>
        <dbReference type="Proteomes" id="UP000327143"/>
    </source>
</evidence>
<dbReference type="Proteomes" id="UP000327143">
    <property type="component" value="Chromosome"/>
</dbReference>
<organism evidence="1 2">
    <name type="scientific">Streptomyces viridosporus T7A</name>
    <dbReference type="NCBI Taxonomy" id="665577"/>
    <lineage>
        <taxon>Bacteria</taxon>
        <taxon>Bacillati</taxon>
        <taxon>Actinomycetota</taxon>
        <taxon>Actinomycetes</taxon>
        <taxon>Kitasatosporales</taxon>
        <taxon>Streptomycetaceae</taxon>
        <taxon>Streptomyces</taxon>
    </lineage>
</organism>
<dbReference type="EMBL" id="CP023700">
    <property type="protein sequence ID" value="QEU83416.1"/>
    <property type="molecule type" value="Genomic_DNA"/>
</dbReference>